<dbReference type="InterPro" id="IPR011330">
    <property type="entry name" value="Glyco_hydro/deAcase_b/a-brl"/>
</dbReference>
<comment type="caution">
    <text evidence="2">The sequence shown here is derived from an EMBL/GenBank/DDBJ whole genome shotgun (WGS) entry which is preliminary data.</text>
</comment>
<feature type="domain" description="NodB homology" evidence="1">
    <location>
        <begin position="26"/>
        <end position="128"/>
    </location>
</feature>
<dbReference type="InterPro" id="IPR002509">
    <property type="entry name" value="NODB_dom"/>
</dbReference>
<keyword evidence="3" id="KW-1185">Reference proteome</keyword>
<gene>
    <name evidence="2" type="ORF">LX73_0937</name>
</gene>
<dbReference type="OrthoDB" id="8597776at2"/>
<sequence length="341" mass="39816">MNIVLTLDYELYFGSKTGSVRTSIIEATEKLLSVLDKFDIKAVFFVDIGFVKRLAEFKSDYPELQKDYELITNQLKKLSENGHDLQLHIHPHWEDSVYENGKWDIDASRYRLADWSENKIREIVTSYKKNLEQFRVNNKVFAYRAGGWCIQPFTKIKGALEENSVWLDSTVYQGGYQEDEARYFDFRCAPKTTKWKFENNPLAPDKSGSFLEIPISSYKVSPFFYWKLAFTKLLDNPKHKTLGDGGPLPAAKKWILQKLLLPSNTVVSIDGYKASFLERAFDYYQTDKPDADFVIIGHPKALTKYSLQKFEEFIEEHKEKHQFYTFDRLLEEGSIEKPQKN</sequence>
<dbReference type="RefSeq" id="WP_148898280.1">
    <property type="nucleotide sequence ID" value="NZ_VNHY01000001.1"/>
</dbReference>
<protein>
    <submittedName>
        <fullName evidence="2">Polysaccharide deacetylase</fullName>
    </submittedName>
</protein>
<evidence type="ECO:0000313" key="2">
    <source>
        <dbReference type="EMBL" id="TYP95622.1"/>
    </source>
</evidence>
<evidence type="ECO:0000313" key="3">
    <source>
        <dbReference type="Proteomes" id="UP000324595"/>
    </source>
</evidence>
<dbReference type="EMBL" id="VNHY01000001">
    <property type="protein sequence ID" value="TYP95622.1"/>
    <property type="molecule type" value="Genomic_DNA"/>
</dbReference>
<proteinExistence type="predicted"/>
<dbReference type="GO" id="GO:0016810">
    <property type="term" value="F:hydrolase activity, acting on carbon-nitrogen (but not peptide) bonds"/>
    <property type="evidence" value="ECO:0007669"/>
    <property type="project" value="InterPro"/>
</dbReference>
<dbReference type="AlphaFoldDB" id="A0A5D3YPI8"/>
<dbReference type="SUPFAM" id="SSF88713">
    <property type="entry name" value="Glycoside hydrolase/deacetylase"/>
    <property type="match status" value="1"/>
</dbReference>
<dbReference type="Pfam" id="PF01522">
    <property type="entry name" value="Polysacc_deac_1"/>
    <property type="match status" value="1"/>
</dbReference>
<evidence type="ECO:0000259" key="1">
    <source>
        <dbReference type="Pfam" id="PF01522"/>
    </source>
</evidence>
<dbReference type="Proteomes" id="UP000324595">
    <property type="component" value="Unassembled WGS sequence"/>
</dbReference>
<organism evidence="2 3">
    <name type="scientific">Fodinibius salinus</name>
    <dbReference type="NCBI Taxonomy" id="860790"/>
    <lineage>
        <taxon>Bacteria</taxon>
        <taxon>Pseudomonadati</taxon>
        <taxon>Balneolota</taxon>
        <taxon>Balneolia</taxon>
        <taxon>Balneolales</taxon>
        <taxon>Balneolaceae</taxon>
        <taxon>Fodinibius</taxon>
    </lineage>
</organism>
<dbReference type="GO" id="GO:0005975">
    <property type="term" value="P:carbohydrate metabolic process"/>
    <property type="evidence" value="ECO:0007669"/>
    <property type="project" value="InterPro"/>
</dbReference>
<reference evidence="2 3" key="1">
    <citation type="submission" date="2019-07" db="EMBL/GenBank/DDBJ databases">
        <title>Genomic Encyclopedia of Archaeal and Bacterial Type Strains, Phase II (KMG-II): from individual species to whole genera.</title>
        <authorList>
            <person name="Goeker M."/>
        </authorList>
    </citation>
    <scope>NUCLEOTIDE SEQUENCE [LARGE SCALE GENOMIC DNA]</scope>
    <source>
        <strain evidence="2 3">DSM 21935</strain>
    </source>
</reference>
<accession>A0A5D3YPI8</accession>
<dbReference type="Gene3D" id="3.20.20.370">
    <property type="entry name" value="Glycoside hydrolase/deacetylase"/>
    <property type="match status" value="1"/>
</dbReference>
<name>A0A5D3YPI8_9BACT</name>